<dbReference type="OrthoDB" id="8482265at2"/>
<feature type="transmembrane region" description="Helical" evidence="6">
    <location>
        <begin position="379"/>
        <end position="398"/>
    </location>
</feature>
<feature type="transmembrane region" description="Helical" evidence="6">
    <location>
        <begin position="410"/>
        <end position="431"/>
    </location>
</feature>
<feature type="transmembrane region" description="Helical" evidence="6">
    <location>
        <begin position="207"/>
        <end position="224"/>
    </location>
</feature>
<dbReference type="AlphaFoldDB" id="A0A1G5NXL5"/>
<dbReference type="PANTHER" id="PTHR30250:SF26">
    <property type="entry name" value="PSMA PROTEIN"/>
    <property type="match status" value="1"/>
</dbReference>
<protein>
    <submittedName>
        <fullName evidence="7">Membrane protein involved in the export of O-antigen and teichoic acid</fullName>
    </submittedName>
</protein>
<feature type="transmembrane region" description="Helical" evidence="6">
    <location>
        <begin position="138"/>
        <end position="158"/>
    </location>
</feature>
<keyword evidence="8" id="KW-1185">Reference proteome</keyword>
<dbReference type="Pfam" id="PF13440">
    <property type="entry name" value="Polysacc_synt_3"/>
    <property type="match status" value="1"/>
</dbReference>
<dbReference type="InterPro" id="IPR050833">
    <property type="entry name" value="Poly_Biosynth_Transport"/>
</dbReference>
<keyword evidence="2" id="KW-1003">Cell membrane</keyword>
<dbReference type="PANTHER" id="PTHR30250">
    <property type="entry name" value="PST FAMILY PREDICTED COLANIC ACID TRANSPORTER"/>
    <property type="match status" value="1"/>
</dbReference>
<evidence type="ECO:0000256" key="2">
    <source>
        <dbReference type="ARBA" id="ARBA00022475"/>
    </source>
</evidence>
<evidence type="ECO:0000313" key="8">
    <source>
        <dbReference type="Proteomes" id="UP000199347"/>
    </source>
</evidence>
<keyword evidence="5 6" id="KW-0472">Membrane</keyword>
<dbReference type="EMBL" id="FMVW01000007">
    <property type="protein sequence ID" value="SCZ42112.1"/>
    <property type="molecule type" value="Genomic_DNA"/>
</dbReference>
<evidence type="ECO:0000313" key="7">
    <source>
        <dbReference type="EMBL" id="SCZ42112.1"/>
    </source>
</evidence>
<feature type="transmembrane region" description="Helical" evidence="6">
    <location>
        <begin position="437"/>
        <end position="458"/>
    </location>
</feature>
<evidence type="ECO:0000256" key="4">
    <source>
        <dbReference type="ARBA" id="ARBA00022989"/>
    </source>
</evidence>
<proteinExistence type="predicted"/>
<gene>
    <name evidence="7" type="ORF">SAMN03080610_02863</name>
</gene>
<feature type="transmembrane region" description="Helical" evidence="6">
    <location>
        <begin position="230"/>
        <end position="252"/>
    </location>
</feature>
<comment type="subcellular location">
    <subcellularLocation>
        <location evidence="1">Cell membrane</location>
        <topology evidence="1">Multi-pass membrane protein</topology>
    </subcellularLocation>
</comment>
<reference evidence="7 8" key="1">
    <citation type="submission" date="2016-10" db="EMBL/GenBank/DDBJ databases">
        <authorList>
            <person name="de Groot N.N."/>
        </authorList>
    </citation>
    <scope>NUCLEOTIDE SEQUENCE [LARGE SCALE GENOMIC DNA]</scope>
    <source>
        <strain evidence="7 8">DSM 2698</strain>
    </source>
</reference>
<keyword evidence="3 6" id="KW-0812">Transmembrane</keyword>
<evidence type="ECO:0000256" key="6">
    <source>
        <dbReference type="SAM" id="Phobius"/>
    </source>
</evidence>
<evidence type="ECO:0000256" key="3">
    <source>
        <dbReference type="ARBA" id="ARBA00022692"/>
    </source>
</evidence>
<sequence>MAVAGDQAKTDAATARIATAGIASVDLTPINGDGAVAAPSMRAILAASLLHLPGRILKAPTAIYAVMQSMATFAAILFVNIVTGIITARLLGPDGRGIYSAVVLWTQFLALISTAGIGAATTYHVAKNRDDRARIAQIAFVLAAGWGSLVLTVALVAIPHLMTQYDPQAILYARIAALTSVFGGSQALLCCALIGLGAFTFNNYGRLAPNLFYFCALMGVLAFAEMNWQAAILASIAGISLALITQIPAFLGRMGIARGDFRRHARSMLSYSLRAGPADIVTTCAEYTDRLILIGLVAPAELGFYVIAFSFSRIAMAWIMPINSVLLSKMARAEASDAKRHYDHTFRFALALLVLTWLTGMWWGAPLLVLLYGQEFAPVVPIFHVLLAEAIIFGLANISAQLFQALNRPGYVSAVEATCFVAMLVSVYVMASRDGALGAAWAILAVTLLRLTLILIGIKLSLKLPLPRPYLTLADLRYLRDRLIHL</sequence>
<evidence type="ECO:0000256" key="1">
    <source>
        <dbReference type="ARBA" id="ARBA00004651"/>
    </source>
</evidence>
<evidence type="ECO:0000256" key="5">
    <source>
        <dbReference type="ARBA" id="ARBA00023136"/>
    </source>
</evidence>
<accession>A0A1G5NXL5</accession>
<organism evidence="7 8">
    <name type="scientific">Afifella marina DSM 2698</name>
    <dbReference type="NCBI Taxonomy" id="1120955"/>
    <lineage>
        <taxon>Bacteria</taxon>
        <taxon>Pseudomonadati</taxon>
        <taxon>Pseudomonadota</taxon>
        <taxon>Alphaproteobacteria</taxon>
        <taxon>Hyphomicrobiales</taxon>
        <taxon>Afifellaceae</taxon>
        <taxon>Afifella</taxon>
    </lineage>
</organism>
<feature type="transmembrane region" description="Helical" evidence="6">
    <location>
        <begin position="348"/>
        <end position="373"/>
    </location>
</feature>
<feature type="transmembrane region" description="Helical" evidence="6">
    <location>
        <begin position="170"/>
        <end position="195"/>
    </location>
</feature>
<dbReference type="GO" id="GO:0005886">
    <property type="term" value="C:plasma membrane"/>
    <property type="evidence" value="ECO:0007669"/>
    <property type="project" value="UniProtKB-SubCell"/>
</dbReference>
<feature type="transmembrane region" description="Helical" evidence="6">
    <location>
        <begin position="304"/>
        <end position="327"/>
    </location>
</feature>
<feature type="transmembrane region" description="Helical" evidence="6">
    <location>
        <begin position="98"/>
        <end position="126"/>
    </location>
</feature>
<dbReference type="STRING" id="1120955.SAMN03080610_02863"/>
<feature type="transmembrane region" description="Helical" evidence="6">
    <location>
        <begin position="62"/>
        <end position="86"/>
    </location>
</feature>
<dbReference type="Proteomes" id="UP000199347">
    <property type="component" value="Unassembled WGS sequence"/>
</dbReference>
<name>A0A1G5NXL5_AFIMA</name>
<keyword evidence="4 6" id="KW-1133">Transmembrane helix</keyword>
<dbReference type="RefSeq" id="WP_092814611.1">
    <property type="nucleotide sequence ID" value="NZ_FMVW01000007.1"/>
</dbReference>